<dbReference type="InterPro" id="IPR029056">
    <property type="entry name" value="Ribokinase-like"/>
</dbReference>
<comment type="similarity">
    <text evidence="3 12">Belongs to the carbohydrate kinase PfkB family.</text>
</comment>
<evidence type="ECO:0000256" key="3">
    <source>
        <dbReference type="ARBA" id="ARBA00010688"/>
    </source>
</evidence>
<dbReference type="Gene3D" id="3.30.1110.10">
    <property type="match status" value="1"/>
</dbReference>
<organism evidence="15 16">
    <name type="scientific">Trametes cubensis</name>
    <dbReference type="NCBI Taxonomy" id="1111947"/>
    <lineage>
        <taxon>Eukaryota</taxon>
        <taxon>Fungi</taxon>
        <taxon>Dikarya</taxon>
        <taxon>Basidiomycota</taxon>
        <taxon>Agaricomycotina</taxon>
        <taxon>Agaricomycetes</taxon>
        <taxon>Polyporales</taxon>
        <taxon>Polyporaceae</taxon>
        <taxon>Trametes</taxon>
    </lineage>
</organism>
<evidence type="ECO:0000256" key="5">
    <source>
        <dbReference type="ARBA" id="ARBA00022679"/>
    </source>
</evidence>
<dbReference type="GO" id="GO:0044209">
    <property type="term" value="P:AMP salvage"/>
    <property type="evidence" value="ECO:0007669"/>
    <property type="project" value="UniProtKB-UniRule"/>
</dbReference>
<keyword evidence="9 12" id="KW-0067">ATP-binding</keyword>
<keyword evidence="5 12" id="KW-0808">Transferase</keyword>
<dbReference type="GO" id="GO:0005634">
    <property type="term" value="C:nucleus"/>
    <property type="evidence" value="ECO:0007669"/>
    <property type="project" value="TreeGrafter"/>
</dbReference>
<dbReference type="SUPFAM" id="SSF53613">
    <property type="entry name" value="Ribokinase-like"/>
    <property type="match status" value="1"/>
</dbReference>
<keyword evidence="8 12" id="KW-0418">Kinase</keyword>
<dbReference type="GO" id="GO:0006166">
    <property type="term" value="P:purine ribonucleoside salvage"/>
    <property type="evidence" value="ECO:0007669"/>
    <property type="project" value="UniProtKB-KW"/>
</dbReference>
<dbReference type="PROSITE" id="PS00584">
    <property type="entry name" value="PFKB_KINASES_2"/>
    <property type="match status" value="1"/>
</dbReference>
<reference evidence="15" key="1">
    <citation type="submission" date="2022-11" db="EMBL/GenBank/DDBJ databases">
        <title>Genome Sequence of Cubamyces cubensis.</title>
        <authorList>
            <person name="Buettner E."/>
        </authorList>
    </citation>
    <scope>NUCLEOTIDE SEQUENCE</scope>
    <source>
        <strain evidence="15">MPL-01</strain>
    </source>
</reference>
<evidence type="ECO:0000256" key="9">
    <source>
        <dbReference type="ARBA" id="ARBA00022840"/>
    </source>
</evidence>
<dbReference type="InterPro" id="IPR002173">
    <property type="entry name" value="Carboh/pur_kinase_PfkB_CS"/>
</dbReference>
<feature type="domain" description="Carbohydrate kinase PfkB" evidence="14">
    <location>
        <begin position="27"/>
        <end position="322"/>
    </location>
</feature>
<keyword evidence="6 12" id="KW-0660">Purine salvage</keyword>
<gene>
    <name evidence="15" type="ORF">ONZ51_g6805</name>
</gene>
<proteinExistence type="inferred from homology"/>
<dbReference type="AlphaFoldDB" id="A0AAD7XCC6"/>
<evidence type="ECO:0000256" key="11">
    <source>
        <dbReference type="PIRSR" id="PIRSR601805-1"/>
    </source>
</evidence>
<name>A0AAD7XCC6_9APHY</name>
<evidence type="ECO:0000256" key="8">
    <source>
        <dbReference type="ARBA" id="ARBA00022777"/>
    </source>
</evidence>
<dbReference type="FunFam" id="3.30.1110.10:FF:000001">
    <property type="entry name" value="Adenosine kinase a"/>
    <property type="match status" value="1"/>
</dbReference>
<protein>
    <recommendedName>
        <fullName evidence="4 12">Adenosine kinase</fullName>
        <shortName evidence="12">AK</shortName>
        <ecNumber evidence="4 12">2.7.1.20</ecNumber>
    </recommendedName>
    <alternativeName>
        <fullName evidence="12">Adenosine 5'-phosphotransferase</fullName>
    </alternativeName>
</protein>
<dbReference type="GO" id="GO:0005829">
    <property type="term" value="C:cytosol"/>
    <property type="evidence" value="ECO:0007669"/>
    <property type="project" value="TreeGrafter"/>
</dbReference>
<evidence type="ECO:0000256" key="13">
    <source>
        <dbReference type="SAM" id="MobiDB-lite"/>
    </source>
</evidence>
<evidence type="ECO:0000256" key="2">
    <source>
        <dbReference type="ARBA" id="ARBA00004801"/>
    </source>
</evidence>
<evidence type="ECO:0000259" key="14">
    <source>
        <dbReference type="Pfam" id="PF00294"/>
    </source>
</evidence>
<dbReference type="PANTHER" id="PTHR45769">
    <property type="entry name" value="ADENOSINE KINASE"/>
    <property type="match status" value="1"/>
</dbReference>
<dbReference type="Pfam" id="PF00294">
    <property type="entry name" value="PfkB"/>
    <property type="match status" value="1"/>
</dbReference>
<dbReference type="PANTHER" id="PTHR45769:SF3">
    <property type="entry name" value="ADENOSINE KINASE"/>
    <property type="match status" value="1"/>
</dbReference>
<dbReference type="InterPro" id="IPR011611">
    <property type="entry name" value="PfkB_dom"/>
</dbReference>
<dbReference type="Gene3D" id="3.40.1190.20">
    <property type="match status" value="1"/>
</dbReference>
<dbReference type="EMBL" id="JAPEVG010000170">
    <property type="protein sequence ID" value="KAJ8475046.1"/>
    <property type="molecule type" value="Genomic_DNA"/>
</dbReference>
<evidence type="ECO:0000256" key="7">
    <source>
        <dbReference type="ARBA" id="ARBA00022741"/>
    </source>
</evidence>
<evidence type="ECO:0000256" key="6">
    <source>
        <dbReference type="ARBA" id="ARBA00022726"/>
    </source>
</evidence>
<dbReference type="EC" id="2.7.1.20" evidence="4 12"/>
<comment type="cofactor">
    <cofactor evidence="1 12">
        <name>Mg(2+)</name>
        <dbReference type="ChEBI" id="CHEBI:18420"/>
    </cofactor>
</comment>
<feature type="region of interest" description="Disordered" evidence="13">
    <location>
        <begin position="71"/>
        <end position="91"/>
    </location>
</feature>
<accession>A0AAD7XCC6</accession>
<dbReference type="CDD" id="cd01168">
    <property type="entry name" value="adenosine_kinase"/>
    <property type="match status" value="1"/>
</dbReference>
<dbReference type="Proteomes" id="UP001215151">
    <property type="component" value="Unassembled WGS sequence"/>
</dbReference>
<evidence type="ECO:0000256" key="10">
    <source>
        <dbReference type="ARBA" id="ARBA00022842"/>
    </source>
</evidence>
<dbReference type="GO" id="GO:0005524">
    <property type="term" value="F:ATP binding"/>
    <property type="evidence" value="ECO:0007669"/>
    <property type="project" value="UniProtKB-UniRule"/>
</dbReference>
<dbReference type="InterPro" id="IPR001805">
    <property type="entry name" value="Adenokinase"/>
</dbReference>
<evidence type="ECO:0000256" key="12">
    <source>
        <dbReference type="RuleBase" id="RU368116"/>
    </source>
</evidence>
<sequence length="326" mass="34822">MAAQSYQLFCMGNPLLDMQVTNGEELLKKYGLKSNDAILAEEKHAPIYRELVDNYKITYVAGGAAQNAARGAAVRPPNSDLALSGRGTDRSDALKEANKREGLDQVYLVKKGEKTGACAVIISGHDRSLVTTLAAAEKFEKEHLASPEVAPLIDAAKVYYVEGYFLTHGVESALEIAKKASEAGKIFVLNLSAPFIPQFFAVQLQQILPYCDVVIGNEAEAEAWASATGLPDKEDLAAVARAIATQPKSNASRPRTVVITHGPKSTTVDEEIVDTNGAGDAFAGGFLGGLVLGKSIDECVEAGHKLGAMCVQQVGPQYKWPKVQIF</sequence>
<keyword evidence="10 12" id="KW-0460">Magnesium</keyword>
<evidence type="ECO:0000256" key="1">
    <source>
        <dbReference type="ARBA" id="ARBA00001946"/>
    </source>
</evidence>
<comment type="pathway">
    <text evidence="2 12">Purine metabolism; AMP biosynthesis via salvage pathway; AMP from adenosine: step 1/1.</text>
</comment>
<dbReference type="PRINTS" id="PR00989">
    <property type="entry name" value="ADENOKINASE"/>
</dbReference>
<keyword evidence="7 12" id="KW-0547">Nucleotide-binding</keyword>
<evidence type="ECO:0000256" key="4">
    <source>
        <dbReference type="ARBA" id="ARBA00012119"/>
    </source>
</evidence>
<dbReference type="GO" id="GO:0006144">
    <property type="term" value="P:purine nucleobase metabolic process"/>
    <property type="evidence" value="ECO:0007669"/>
    <property type="project" value="TreeGrafter"/>
</dbReference>
<evidence type="ECO:0000313" key="16">
    <source>
        <dbReference type="Proteomes" id="UP001215151"/>
    </source>
</evidence>
<feature type="active site" description="Proton acceptor" evidence="11">
    <location>
        <position position="280"/>
    </location>
</feature>
<comment type="function">
    <text evidence="12">ATP dependent phosphorylation of adenosine and other related nucleoside analogs to monophosphate derivatives.</text>
</comment>
<comment type="catalytic activity">
    <reaction evidence="12">
        <text>adenosine + ATP = AMP + ADP + H(+)</text>
        <dbReference type="Rhea" id="RHEA:20824"/>
        <dbReference type="ChEBI" id="CHEBI:15378"/>
        <dbReference type="ChEBI" id="CHEBI:16335"/>
        <dbReference type="ChEBI" id="CHEBI:30616"/>
        <dbReference type="ChEBI" id="CHEBI:456215"/>
        <dbReference type="ChEBI" id="CHEBI:456216"/>
        <dbReference type="EC" id="2.7.1.20"/>
    </reaction>
</comment>
<dbReference type="GO" id="GO:0004001">
    <property type="term" value="F:adenosine kinase activity"/>
    <property type="evidence" value="ECO:0007669"/>
    <property type="project" value="UniProtKB-UniRule"/>
</dbReference>
<keyword evidence="16" id="KW-1185">Reference proteome</keyword>
<comment type="caution">
    <text evidence="15">The sequence shown here is derived from an EMBL/GenBank/DDBJ whole genome shotgun (WGS) entry which is preliminary data.</text>
</comment>
<evidence type="ECO:0000313" key="15">
    <source>
        <dbReference type="EMBL" id="KAJ8475046.1"/>
    </source>
</evidence>